<dbReference type="CDD" id="cd09279">
    <property type="entry name" value="RNase_HI_like"/>
    <property type="match status" value="1"/>
</dbReference>
<dbReference type="EMBL" id="DF973214">
    <property type="protein sequence ID" value="GAU20582.1"/>
    <property type="molecule type" value="Genomic_DNA"/>
</dbReference>
<proteinExistence type="predicted"/>
<feature type="region of interest" description="Disordered" evidence="3">
    <location>
        <begin position="1435"/>
        <end position="1475"/>
    </location>
</feature>
<dbReference type="OrthoDB" id="514193at2759"/>
<evidence type="ECO:0000256" key="1">
    <source>
        <dbReference type="ARBA" id="ARBA00023172"/>
    </source>
</evidence>
<dbReference type="Gene3D" id="2.40.70.10">
    <property type="entry name" value="Acid Proteases"/>
    <property type="match status" value="1"/>
</dbReference>
<protein>
    <recommendedName>
        <fullName evidence="4">Reverse transcriptase domain-containing protein</fullName>
    </recommendedName>
</protein>
<dbReference type="Pfam" id="PF13456">
    <property type="entry name" value="RVT_3"/>
    <property type="match status" value="1"/>
</dbReference>
<dbReference type="Gene3D" id="3.30.420.10">
    <property type="entry name" value="Ribonuclease H-like superfamily/Ribonuclease H"/>
    <property type="match status" value="3"/>
</dbReference>
<dbReference type="SUPFAM" id="SSF56672">
    <property type="entry name" value="DNA/RNA polymerases"/>
    <property type="match status" value="1"/>
</dbReference>
<evidence type="ECO:0000256" key="3">
    <source>
        <dbReference type="SAM" id="MobiDB-lite"/>
    </source>
</evidence>
<dbReference type="PROSITE" id="PS50878">
    <property type="entry name" value="RT_POL"/>
    <property type="match status" value="1"/>
</dbReference>
<dbReference type="InterPro" id="IPR041588">
    <property type="entry name" value="Integrase_H2C2"/>
</dbReference>
<dbReference type="CDD" id="cd00303">
    <property type="entry name" value="retropepsin_like"/>
    <property type="match status" value="1"/>
</dbReference>
<keyword evidence="2" id="KW-0175">Coiled coil</keyword>
<dbReference type="Pfam" id="PF03732">
    <property type="entry name" value="Retrotrans_gag"/>
    <property type="match status" value="1"/>
</dbReference>
<dbReference type="GO" id="GO:0006310">
    <property type="term" value="P:DNA recombination"/>
    <property type="evidence" value="ECO:0007669"/>
    <property type="project" value="UniProtKB-KW"/>
</dbReference>
<dbReference type="PANTHER" id="PTHR48475">
    <property type="entry name" value="RIBONUCLEASE H"/>
    <property type="match status" value="1"/>
</dbReference>
<dbReference type="GO" id="GO:0004523">
    <property type="term" value="F:RNA-DNA hybrid ribonuclease activity"/>
    <property type="evidence" value="ECO:0007669"/>
    <property type="project" value="InterPro"/>
</dbReference>
<feature type="domain" description="Reverse transcriptase" evidence="4">
    <location>
        <begin position="714"/>
        <end position="897"/>
    </location>
</feature>
<feature type="compositionally biased region" description="Basic and acidic residues" evidence="3">
    <location>
        <begin position="230"/>
        <end position="255"/>
    </location>
</feature>
<feature type="compositionally biased region" description="Basic and acidic residues" evidence="3">
    <location>
        <begin position="384"/>
        <end position="393"/>
    </location>
</feature>
<evidence type="ECO:0000313" key="6">
    <source>
        <dbReference type="Proteomes" id="UP000242715"/>
    </source>
</evidence>
<sequence>MELITNNDGGPGMNLQAAVGEINRLKAKMTAMEQEKAAEKEKEKEEEAELDNIQDSQPLAQALWDAQVSANFKIPQLPTFEGKTDPLEHLMAVGTQTAIIGAEEHLKCKLLSSTLKDAALRWYMNLPKNSIASYTDFHKKFIHQFVGSKHVQVTATSLFGIRQGHNENLRRYLARFNEATIQVSNPNQEMFVAAVQNGLKAGHFNESLTQKPASTMQEVMKRAECYIKGEESNAEKRSRDSREKPSNRRSPERYHRGSSQRSGRYEDKDNGRYRQPWRSNERTYRAQEECTELNDSKVHVLDEILSSGLARLPPAPDSNARMGPNENAWCHYHKAKGHDTEKCYRLKDLIEKLISSGHLRKFLERAAKGDLNKRSPPRSPRRSPPREDDEKEPKRIAVNTIAGGFAGGGESKAARKRYLRRIIQETNTVADVSSSRAPEISFSPSDGKGMFPHDDDPLVIQVQILNCDVKRVLIDSGSSVDIMYWEAFKAIQLAGEQLQPYNGTLVGFGGEQVEVMGHVTLLTTFGEKENAKTIKVRYLVVKTAFTSYNIIIGRPTFNTLGAVLSSLYLSMKYPLDDGRVGTAPADQPIISRVNMISRANMVETSDFDPREEFQDRRVSPIEDLEPIQIGEAPHELINLGTHLDEGEKEKIIEIVRKNVDLFAWKPSDMPGIDETIITHKLAISPNSKPVSQRKRKVGEERRTTIDEEVHKLKEAGFNEEIKYPEWLANVVLVKKSNRKWRMCVDFTDLNKACPKDPYPLPSIDRLIDGASGYKTLSFMDAYSGYNQIKMNTLDAPHTTFMSNTCNYHYTVMPFGLKNVGATYQRLMDKVFAHQIGKNLEVYINDMVVKTTRKGEHHEDLKDILASVRKYNMRLNPAKCSFGVHAGEKAFHFFATLKSGERFTWSDKCEEAFQQLKVFLASPPILTRPQLGSPLYLYLATRPQLGCPLYLYLAVSKARKDRSTSSAEYSEERRFDHPIKHVLKKPDLAGRMVAWAVELSEYDITFVPRGNIKSQILADFILELSSPPEATNMQPWTLSVDGASNIRGSGAGVVLEGPDGVLIEQSLRFAFKASNNQAEYEALIAGMRLAKEMEVADLRAKSDSQLVTSQVSGEFQAKDPHLIKEQNARADLLSKLASTKKPGNNRTVIQETVTKPSTGDLEVWMVTRNDDWRTPIIQYLENEKLPEEKEEKVKIKKMAAHYTMVGGELYKRGFSSPILLCAGETESRRILNEIHNGSCGSHIGGRSLAGKVTRAGFFWPTLLSDANKHVRSCDQCQRHAYLHHAPGEPLQLVMSPWPFYMWGVDILGPFTTSQGQAKFLLVAVDYFTKWIEAEPEKGIRNTFISVEHPQANGQAESANKVILGAIKRRLEGKDKNWVEHLLPTLWSYHTTIHSSTGETPFKMVYGADAMIPAEVDPPTWRRATLTAEVNSEALKEGIPRRRLGAETADETKQGRKASPQLGRPIQDSRSIRRRCL</sequence>
<dbReference type="InterPro" id="IPR005162">
    <property type="entry name" value="Retrotrans_gag_dom"/>
</dbReference>
<feature type="compositionally biased region" description="Basic and acidic residues" evidence="3">
    <location>
        <begin position="263"/>
        <end position="272"/>
    </location>
</feature>
<name>A0A2Z6MVU2_TRISU</name>
<dbReference type="CDD" id="cd01647">
    <property type="entry name" value="RT_LTR"/>
    <property type="match status" value="1"/>
</dbReference>
<organism evidence="5 6">
    <name type="scientific">Trifolium subterraneum</name>
    <name type="common">Subterranean clover</name>
    <dbReference type="NCBI Taxonomy" id="3900"/>
    <lineage>
        <taxon>Eukaryota</taxon>
        <taxon>Viridiplantae</taxon>
        <taxon>Streptophyta</taxon>
        <taxon>Embryophyta</taxon>
        <taxon>Tracheophyta</taxon>
        <taxon>Spermatophyta</taxon>
        <taxon>Magnoliopsida</taxon>
        <taxon>eudicotyledons</taxon>
        <taxon>Gunneridae</taxon>
        <taxon>Pentapetalae</taxon>
        <taxon>rosids</taxon>
        <taxon>fabids</taxon>
        <taxon>Fabales</taxon>
        <taxon>Fabaceae</taxon>
        <taxon>Papilionoideae</taxon>
        <taxon>50 kb inversion clade</taxon>
        <taxon>NPAAA clade</taxon>
        <taxon>Hologalegina</taxon>
        <taxon>IRL clade</taxon>
        <taxon>Trifolieae</taxon>
        <taxon>Trifolium</taxon>
    </lineage>
</organism>
<dbReference type="InterPro" id="IPR043128">
    <property type="entry name" value="Rev_trsase/Diguanyl_cyclase"/>
</dbReference>
<evidence type="ECO:0000313" key="5">
    <source>
        <dbReference type="EMBL" id="GAU20582.1"/>
    </source>
</evidence>
<dbReference type="Proteomes" id="UP000242715">
    <property type="component" value="Unassembled WGS sequence"/>
</dbReference>
<feature type="region of interest" description="Disordered" evidence="3">
    <location>
        <begin position="230"/>
        <end position="284"/>
    </location>
</feature>
<dbReference type="InterPro" id="IPR012337">
    <property type="entry name" value="RNaseH-like_sf"/>
</dbReference>
<dbReference type="Pfam" id="PF17921">
    <property type="entry name" value="Integrase_H2C2"/>
    <property type="match status" value="1"/>
</dbReference>
<dbReference type="Gene3D" id="3.10.10.10">
    <property type="entry name" value="HIV Type 1 Reverse Transcriptase, subunit A, domain 1"/>
    <property type="match status" value="1"/>
</dbReference>
<dbReference type="SUPFAM" id="SSF53098">
    <property type="entry name" value="Ribonuclease H-like"/>
    <property type="match status" value="2"/>
</dbReference>
<dbReference type="Gene3D" id="3.30.70.270">
    <property type="match status" value="1"/>
</dbReference>
<dbReference type="InterPro" id="IPR043502">
    <property type="entry name" value="DNA/RNA_pol_sf"/>
</dbReference>
<dbReference type="GO" id="GO:0003676">
    <property type="term" value="F:nucleic acid binding"/>
    <property type="evidence" value="ECO:0007669"/>
    <property type="project" value="InterPro"/>
</dbReference>
<keyword evidence="1" id="KW-0233">DNA recombination</keyword>
<dbReference type="PANTHER" id="PTHR48475:SF2">
    <property type="entry name" value="RIBONUCLEASE H"/>
    <property type="match status" value="1"/>
</dbReference>
<evidence type="ECO:0000256" key="2">
    <source>
        <dbReference type="SAM" id="Coils"/>
    </source>
</evidence>
<gene>
    <name evidence="5" type="ORF">TSUD_33290</name>
</gene>
<dbReference type="InterPro" id="IPR021109">
    <property type="entry name" value="Peptidase_aspartic_dom_sf"/>
</dbReference>
<keyword evidence="6" id="KW-1185">Reference proteome</keyword>
<accession>A0A2Z6MVU2</accession>
<feature type="region of interest" description="Disordered" evidence="3">
    <location>
        <begin position="365"/>
        <end position="393"/>
    </location>
</feature>
<reference evidence="6" key="1">
    <citation type="journal article" date="2017" name="Front. Plant Sci.">
        <title>Climate Clever Clovers: New Paradigm to Reduce the Environmental Footprint of Ruminants by Breeding Low Methanogenic Forages Utilizing Haplotype Variation.</title>
        <authorList>
            <person name="Kaur P."/>
            <person name="Appels R."/>
            <person name="Bayer P.E."/>
            <person name="Keeble-Gagnere G."/>
            <person name="Wang J."/>
            <person name="Hirakawa H."/>
            <person name="Shirasawa K."/>
            <person name="Vercoe P."/>
            <person name="Stefanova K."/>
            <person name="Durmic Z."/>
            <person name="Nichols P."/>
            <person name="Revell C."/>
            <person name="Isobe S.N."/>
            <person name="Edwards D."/>
            <person name="Erskine W."/>
        </authorList>
    </citation>
    <scope>NUCLEOTIDE SEQUENCE [LARGE SCALE GENOMIC DNA]</scope>
    <source>
        <strain evidence="6">cv. Daliak</strain>
    </source>
</reference>
<dbReference type="Gene3D" id="1.10.340.70">
    <property type="match status" value="1"/>
</dbReference>
<feature type="coiled-coil region" evidence="2">
    <location>
        <begin position="15"/>
        <end position="56"/>
    </location>
</feature>
<dbReference type="InterPro" id="IPR002156">
    <property type="entry name" value="RNaseH_domain"/>
</dbReference>
<dbReference type="InterPro" id="IPR000477">
    <property type="entry name" value="RT_dom"/>
</dbReference>
<dbReference type="InterPro" id="IPR036397">
    <property type="entry name" value="RNaseH_sf"/>
</dbReference>
<dbReference type="Pfam" id="PF00078">
    <property type="entry name" value="RVT_1"/>
    <property type="match status" value="1"/>
</dbReference>
<evidence type="ECO:0000259" key="4">
    <source>
        <dbReference type="PROSITE" id="PS50878"/>
    </source>
</evidence>